<feature type="region of interest" description="Disordered" evidence="1">
    <location>
        <begin position="527"/>
        <end position="615"/>
    </location>
</feature>
<evidence type="ECO:0000313" key="3">
    <source>
        <dbReference type="EMBL" id="SCV73144.1"/>
    </source>
</evidence>
<dbReference type="SUPFAM" id="SSF53474">
    <property type="entry name" value="alpha/beta-Hydrolases"/>
    <property type="match status" value="1"/>
</dbReference>
<evidence type="ECO:0000313" key="4">
    <source>
        <dbReference type="Proteomes" id="UP000198372"/>
    </source>
</evidence>
<dbReference type="Proteomes" id="UP000198372">
    <property type="component" value="Unassembled WGS sequence"/>
</dbReference>
<dbReference type="Gene3D" id="3.40.50.1820">
    <property type="entry name" value="alpha/beta hydrolase"/>
    <property type="match status" value="1"/>
</dbReference>
<dbReference type="OrthoDB" id="10250441at2759"/>
<feature type="compositionally biased region" description="Low complexity" evidence="1">
    <location>
        <begin position="15"/>
        <end position="28"/>
    </location>
</feature>
<dbReference type="GO" id="GO:0008374">
    <property type="term" value="F:O-acyltransferase activity"/>
    <property type="evidence" value="ECO:0007669"/>
    <property type="project" value="InterPro"/>
</dbReference>
<feature type="compositionally biased region" description="Polar residues" evidence="1">
    <location>
        <begin position="544"/>
        <end position="565"/>
    </location>
</feature>
<dbReference type="GO" id="GO:0006629">
    <property type="term" value="P:lipid metabolic process"/>
    <property type="evidence" value="ECO:0007669"/>
    <property type="project" value="InterPro"/>
</dbReference>
<evidence type="ECO:0000256" key="1">
    <source>
        <dbReference type="SAM" id="MobiDB-lite"/>
    </source>
</evidence>
<gene>
    <name evidence="3" type="ORF">BQ2448_7069</name>
</gene>
<organism evidence="3 4">
    <name type="scientific">Microbotryum intermedium</name>
    <dbReference type="NCBI Taxonomy" id="269621"/>
    <lineage>
        <taxon>Eukaryota</taxon>
        <taxon>Fungi</taxon>
        <taxon>Dikarya</taxon>
        <taxon>Basidiomycota</taxon>
        <taxon>Pucciniomycotina</taxon>
        <taxon>Microbotryomycetes</taxon>
        <taxon>Microbotryales</taxon>
        <taxon>Microbotryaceae</taxon>
        <taxon>Microbotryum</taxon>
    </lineage>
</organism>
<dbReference type="AlphaFoldDB" id="A0A238FMP0"/>
<dbReference type="EMBL" id="FMSP01000017">
    <property type="protein sequence ID" value="SCV73144.1"/>
    <property type="molecule type" value="Genomic_DNA"/>
</dbReference>
<dbReference type="PANTHER" id="PTHR11440">
    <property type="entry name" value="LECITHIN-CHOLESTEROL ACYLTRANSFERASE-RELATED"/>
    <property type="match status" value="1"/>
</dbReference>
<keyword evidence="4" id="KW-1185">Reference proteome</keyword>
<reference evidence="4" key="1">
    <citation type="submission" date="2016-09" db="EMBL/GenBank/DDBJ databases">
        <authorList>
            <person name="Jeantristanb JTB J.-T."/>
            <person name="Ricardo R."/>
        </authorList>
    </citation>
    <scope>NUCLEOTIDE SEQUENCE [LARGE SCALE GENOMIC DNA]</scope>
</reference>
<name>A0A238FMP0_9BASI</name>
<feature type="compositionally biased region" description="Polar residues" evidence="1">
    <location>
        <begin position="581"/>
        <end position="594"/>
    </location>
</feature>
<feature type="compositionally biased region" description="Low complexity" evidence="1">
    <location>
        <begin position="532"/>
        <end position="543"/>
    </location>
</feature>
<dbReference type="InterPro" id="IPR000073">
    <property type="entry name" value="AB_hydrolase_1"/>
</dbReference>
<protein>
    <submittedName>
        <fullName evidence="3">BQ2448_7069 protein</fullName>
    </submittedName>
</protein>
<accession>A0A238FMP0</accession>
<dbReference type="Pfam" id="PF12697">
    <property type="entry name" value="Abhydrolase_6"/>
    <property type="match status" value="1"/>
</dbReference>
<sequence length="745" mass="80001">MTDTFLEGARGHFHGSPSMSPAPSGSGMWTNPIRMIARAGSSSSDVDANAEDLHAHASDASIDAAPSRPRHVGQISHFAWATARVNAGSKAFDKARRFSIDAVPDFVHSALSSITPGSASHSNSSSRHDLLEAIESPVAMAFTLRPFSHRENTGLHALRDTFSVYRQSLPGLPHPHLHFKGVSAESLPGSGLVSRFMHSSSIMKDEPSSMDERDAVPTTTTDFNGLKGDVLVMGGYRGSTLKDAKTKTVLWVNPRIGMGFGKPDLFMGLGDEDELRSAETVVPGKMLMRMSFINLGKGLETKLKLLAASTNDTETALRYHNHGYDWRRNLDLSSAELLEKLEHLKAESALRGEGVDGKGEGATIIAHSMGGLVTLHALAIAKDPTVIKQIIFAGTPFGGCANILGPLRQGDGILFNKEIGSPVTVFSMRSSFYLLPRDHLSFETPAGKLLPIDFFDAHSWAKYGLSPLMAQIYNTDDPEHSYQRSRARAEALEVDTMSVHSGLAMVPGEVDVISLSHEEVGRHVHIDFGEEGTPSNSSTPSGTRQGSVRSAATSAPMSPTNSNGRVSPPGLASATPASRPEISTGSNHSDSGTRTPGGGVSGKKKGGRATPFETEMNRLLESDSDISEYLERTLERVKKFYHDIDTLYDPAKAALYPKIALITSRKTATARGIVADSYDTISSTPYTRLLFGEGDGIVTYESASSLPGQWNTLVKGVVESNFGHVSLLADIDSVAKCFDALRLDK</sequence>
<proteinExistence type="predicted"/>
<evidence type="ECO:0000259" key="2">
    <source>
        <dbReference type="Pfam" id="PF12697"/>
    </source>
</evidence>
<feature type="region of interest" description="Disordered" evidence="1">
    <location>
        <begin position="1"/>
        <end position="30"/>
    </location>
</feature>
<dbReference type="InterPro" id="IPR029058">
    <property type="entry name" value="AB_hydrolase_fold"/>
</dbReference>
<feature type="domain" description="AB hydrolase-1" evidence="2">
    <location>
        <begin position="316"/>
        <end position="493"/>
    </location>
</feature>